<organism evidence="3 4">
    <name type="scientific">Meganyctiphanes norvegica</name>
    <name type="common">Northern krill</name>
    <name type="synonym">Thysanopoda norvegica</name>
    <dbReference type="NCBI Taxonomy" id="48144"/>
    <lineage>
        <taxon>Eukaryota</taxon>
        <taxon>Metazoa</taxon>
        <taxon>Ecdysozoa</taxon>
        <taxon>Arthropoda</taxon>
        <taxon>Crustacea</taxon>
        <taxon>Multicrustacea</taxon>
        <taxon>Malacostraca</taxon>
        <taxon>Eumalacostraca</taxon>
        <taxon>Eucarida</taxon>
        <taxon>Euphausiacea</taxon>
        <taxon>Euphausiidae</taxon>
        <taxon>Meganyctiphanes</taxon>
    </lineage>
</organism>
<comment type="caution">
    <text evidence="3">The sequence shown here is derived from an EMBL/GenBank/DDBJ whole genome shotgun (WGS) entry which is preliminary data.</text>
</comment>
<name>A0AAV2RX10_MEGNR</name>
<feature type="compositionally biased region" description="Basic and acidic residues" evidence="1">
    <location>
        <begin position="32"/>
        <end position="49"/>
    </location>
</feature>
<feature type="signal peptide" evidence="2">
    <location>
        <begin position="1"/>
        <end position="20"/>
    </location>
</feature>
<dbReference type="AlphaFoldDB" id="A0AAV2RX10"/>
<feature type="chain" id="PRO_5043550851" evidence="2">
    <location>
        <begin position="21"/>
        <end position="216"/>
    </location>
</feature>
<keyword evidence="2" id="KW-0732">Signal</keyword>
<reference evidence="3 4" key="1">
    <citation type="submission" date="2024-05" db="EMBL/GenBank/DDBJ databases">
        <authorList>
            <person name="Wallberg A."/>
        </authorList>
    </citation>
    <scope>NUCLEOTIDE SEQUENCE [LARGE SCALE GENOMIC DNA]</scope>
</reference>
<proteinExistence type="predicted"/>
<dbReference type="EMBL" id="CAXKWB010032016">
    <property type="protein sequence ID" value="CAL4140712.1"/>
    <property type="molecule type" value="Genomic_DNA"/>
</dbReference>
<keyword evidence="4" id="KW-1185">Reference proteome</keyword>
<accession>A0AAV2RX10</accession>
<dbReference type="Proteomes" id="UP001497623">
    <property type="component" value="Unassembled WGS sequence"/>
</dbReference>
<evidence type="ECO:0000313" key="3">
    <source>
        <dbReference type="EMBL" id="CAL4140712.1"/>
    </source>
</evidence>
<evidence type="ECO:0000256" key="1">
    <source>
        <dbReference type="SAM" id="MobiDB-lite"/>
    </source>
</evidence>
<evidence type="ECO:0000313" key="4">
    <source>
        <dbReference type="Proteomes" id="UP001497623"/>
    </source>
</evidence>
<protein>
    <submittedName>
        <fullName evidence="3">Uncharacterized protein</fullName>
    </submittedName>
</protein>
<sequence length="216" mass="22907">MKTTAVAALVLACCVQLTLGAPPFTTKHWEIEPREKTTKHWEIQPRDQDPPTEPSEETTRHWEIQPRVVVSMVPYGADDDQDATGISMVPYVQTGDPFEGGAGTLPPGAVNDLGVQEISMVPYVQTGDAFEGGAGTLPPGAVNDGSVQEISMVPFGNLDGNDQEISMVPYVVSKVPFVPEGPWEGASGKAPPGALNEEGSGQIMSGAMFLLRAFGL</sequence>
<gene>
    <name evidence="3" type="ORF">MNOR_LOCUS28660</name>
</gene>
<feature type="region of interest" description="Disordered" evidence="1">
    <location>
        <begin position="32"/>
        <end position="60"/>
    </location>
</feature>
<evidence type="ECO:0000256" key="2">
    <source>
        <dbReference type="SAM" id="SignalP"/>
    </source>
</evidence>